<dbReference type="InterPro" id="IPR037315">
    <property type="entry name" value="EXO1_H3TH"/>
</dbReference>
<dbReference type="Pfam" id="PF00867">
    <property type="entry name" value="XPG_I"/>
    <property type="match status" value="1"/>
</dbReference>
<comment type="subcellular location">
    <subcellularLocation>
        <location evidence="2">Nucleus</location>
    </subcellularLocation>
</comment>
<dbReference type="InterPro" id="IPR019974">
    <property type="entry name" value="XPG_CS"/>
</dbReference>
<evidence type="ECO:0000313" key="17">
    <source>
        <dbReference type="EMBL" id="KAL1891172.1"/>
    </source>
</evidence>
<feature type="region of interest" description="Disordered" evidence="14">
    <location>
        <begin position="662"/>
        <end position="792"/>
    </location>
</feature>
<keyword evidence="7" id="KW-0378">Hydrolase</keyword>
<dbReference type="PRINTS" id="PR00853">
    <property type="entry name" value="XPGRADSUPER"/>
</dbReference>
<evidence type="ECO:0000256" key="5">
    <source>
        <dbReference type="ARBA" id="ARBA00022723"/>
    </source>
</evidence>
<dbReference type="Pfam" id="PF00752">
    <property type="entry name" value="XPG_N"/>
    <property type="match status" value="1"/>
</dbReference>
<feature type="domain" description="XPG-I" evidence="15">
    <location>
        <begin position="138"/>
        <end position="208"/>
    </location>
</feature>
<feature type="region of interest" description="Disordered" evidence="14">
    <location>
        <begin position="430"/>
        <end position="530"/>
    </location>
</feature>
<dbReference type="Gene3D" id="1.10.150.20">
    <property type="entry name" value="5' to 3' exonuclease, C-terminal subdomain"/>
    <property type="match status" value="1"/>
</dbReference>
<evidence type="ECO:0000256" key="1">
    <source>
        <dbReference type="ARBA" id="ARBA00001946"/>
    </source>
</evidence>
<feature type="compositionally biased region" description="Polar residues" evidence="14">
    <location>
        <begin position="491"/>
        <end position="510"/>
    </location>
</feature>
<dbReference type="Proteomes" id="UP001583186">
    <property type="component" value="Unassembled WGS sequence"/>
</dbReference>
<dbReference type="CDD" id="cd09908">
    <property type="entry name" value="H3TH_EXO1"/>
    <property type="match status" value="1"/>
</dbReference>
<feature type="compositionally biased region" description="Polar residues" evidence="14">
    <location>
        <begin position="457"/>
        <end position="467"/>
    </location>
</feature>
<comment type="similarity">
    <text evidence="3">Belongs to the XPG/RAD2 endonuclease family. EXO1 subfamily.</text>
</comment>
<feature type="compositionally biased region" description="Polar residues" evidence="14">
    <location>
        <begin position="348"/>
        <end position="368"/>
    </location>
</feature>
<dbReference type="PROSITE" id="PS00842">
    <property type="entry name" value="XPG_2"/>
    <property type="match status" value="1"/>
</dbReference>
<evidence type="ECO:0000256" key="7">
    <source>
        <dbReference type="ARBA" id="ARBA00022801"/>
    </source>
</evidence>
<dbReference type="InterPro" id="IPR006084">
    <property type="entry name" value="XPG/Rad2"/>
</dbReference>
<dbReference type="InterPro" id="IPR029060">
    <property type="entry name" value="PIN-like_dom_sf"/>
</dbReference>
<dbReference type="SMART" id="SM00279">
    <property type="entry name" value="HhH2"/>
    <property type="match status" value="1"/>
</dbReference>
<dbReference type="SUPFAM" id="SSF88723">
    <property type="entry name" value="PIN domain-like"/>
    <property type="match status" value="1"/>
</dbReference>
<keyword evidence="6" id="KW-0227">DNA damage</keyword>
<evidence type="ECO:0000256" key="3">
    <source>
        <dbReference type="ARBA" id="ARBA00010563"/>
    </source>
</evidence>
<evidence type="ECO:0000256" key="10">
    <source>
        <dbReference type="ARBA" id="ARBA00022881"/>
    </source>
</evidence>
<evidence type="ECO:0000259" key="16">
    <source>
        <dbReference type="SMART" id="SM00485"/>
    </source>
</evidence>
<dbReference type="InterPro" id="IPR008918">
    <property type="entry name" value="HhH2"/>
</dbReference>
<dbReference type="InterPro" id="IPR044752">
    <property type="entry name" value="PIN-like_EXO1"/>
</dbReference>
<keyword evidence="11" id="KW-0238">DNA-binding</keyword>
<evidence type="ECO:0000256" key="4">
    <source>
        <dbReference type="ARBA" id="ARBA00022722"/>
    </source>
</evidence>
<reference evidence="17 18" key="1">
    <citation type="journal article" date="2024" name="IMA Fungus">
        <title>IMA Genome - F19 : A genome assembly and annotation guide to empower mycologists, including annotated draft genome sequences of Ceratocystis pirilliformis, Diaporthe australafricana, Fusarium ophioides, Paecilomyces lecythidis, and Sporothrix stenoceras.</title>
        <authorList>
            <person name="Aylward J."/>
            <person name="Wilson A.M."/>
            <person name="Visagie C.M."/>
            <person name="Spraker J."/>
            <person name="Barnes I."/>
            <person name="Buitendag C."/>
            <person name="Ceriani C."/>
            <person name="Del Mar Angel L."/>
            <person name="du Plessis D."/>
            <person name="Fuchs T."/>
            <person name="Gasser K."/>
            <person name="Kramer D."/>
            <person name="Li W."/>
            <person name="Munsamy K."/>
            <person name="Piso A."/>
            <person name="Price J.L."/>
            <person name="Sonnekus B."/>
            <person name="Thomas C."/>
            <person name="van der Nest A."/>
            <person name="van Dijk A."/>
            <person name="van Heerden A."/>
            <person name="van Vuuren N."/>
            <person name="Yilmaz N."/>
            <person name="Duong T.A."/>
            <person name="van der Merwe N.A."/>
            <person name="Wingfield M.J."/>
            <person name="Wingfield B.D."/>
        </authorList>
    </citation>
    <scope>NUCLEOTIDE SEQUENCE [LARGE SCALE GENOMIC DNA]</scope>
    <source>
        <strain evidence="17 18">CMW 5346</strain>
    </source>
</reference>
<dbReference type="SUPFAM" id="SSF47807">
    <property type="entry name" value="5' to 3' exonuclease, C-terminal subdomain"/>
    <property type="match status" value="1"/>
</dbReference>
<dbReference type="InterPro" id="IPR006086">
    <property type="entry name" value="XPG-I_dom"/>
</dbReference>
<evidence type="ECO:0000256" key="9">
    <source>
        <dbReference type="ARBA" id="ARBA00022842"/>
    </source>
</evidence>
<keyword evidence="18" id="KW-1185">Reference proteome</keyword>
<dbReference type="PANTHER" id="PTHR11081:SF65">
    <property type="entry name" value="DNA DAMAGE-INDUCIBLE PROTEIN DIN7-RELATED"/>
    <property type="match status" value="1"/>
</dbReference>
<dbReference type="InterPro" id="IPR036279">
    <property type="entry name" value="5-3_exonuclease_C_sf"/>
</dbReference>
<dbReference type="PROSITE" id="PS00841">
    <property type="entry name" value="XPG_1"/>
    <property type="match status" value="1"/>
</dbReference>
<dbReference type="InterPro" id="IPR006085">
    <property type="entry name" value="XPG_DNA_repair_N"/>
</dbReference>
<evidence type="ECO:0000256" key="6">
    <source>
        <dbReference type="ARBA" id="ARBA00022763"/>
    </source>
</evidence>
<evidence type="ECO:0000256" key="13">
    <source>
        <dbReference type="ARBA" id="ARBA00023242"/>
    </source>
</evidence>
<protein>
    <submittedName>
        <fullName evidence="17">Rad2 nuclease</fullName>
    </submittedName>
</protein>
<feature type="compositionally biased region" description="Polar residues" evidence="14">
    <location>
        <begin position="677"/>
        <end position="689"/>
    </location>
</feature>
<evidence type="ECO:0000313" key="18">
    <source>
        <dbReference type="Proteomes" id="UP001583186"/>
    </source>
</evidence>
<comment type="cofactor">
    <cofactor evidence="1">
        <name>Mg(2+)</name>
        <dbReference type="ChEBI" id="CHEBI:18420"/>
    </cofactor>
</comment>
<gene>
    <name evidence="17" type="primary">EXO1</name>
    <name evidence="17" type="ORF">Sste5346_007805</name>
</gene>
<keyword evidence="8" id="KW-0269">Exonuclease</keyword>
<evidence type="ECO:0000256" key="14">
    <source>
        <dbReference type="SAM" id="MobiDB-lite"/>
    </source>
</evidence>
<organism evidence="17 18">
    <name type="scientific">Sporothrix stenoceras</name>
    <dbReference type="NCBI Taxonomy" id="5173"/>
    <lineage>
        <taxon>Eukaryota</taxon>
        <taxon>Fungi</taxon>
        <taxon>Dikarya</taxon>
        <taxon>Ascomycota</taxon>
        <taxon>Pezizomycotina</taxon>
        <taxon>Sordariomycetes</taxon>
        <taxon>Sordariomycetidae</taxon>
        <taxon>Ophiostomatales</taxon>
        <taxon>Ophiostomataceae</taxon>
        <taxon>Sporothrix</taxon>
    </lineage>
</organism>
<name>A0ABR3YTF0_9PEZI</name>
<feature type="region of interest" description="Disordered" evidence="14">
    <location>
        <begin position="335"/>
        <end position="370"/>
    </location>
</feature>
<keyword evidence="10" id="KW-0267">Excision nuclease</keyword>
<feature type="compositionally biased region" description="Polar residues" evidence="14">
    <location>
        <begin position="439"/>
        <end position="448"/>
    </location>
</feature>
<dbReference type="SMART" id="SM00484">
    <property type="entry name" value="XPGI"/>
    <property type="match status" value="1"/>
</dbReference>
<keyword evidence="4" id="KW-0540">Nuclease</keyword>
<evidence type="ECO:0000256" key="12">
    <source>
        <dbReference type="ARBA" id="ARBA00023204"/>
    </source>
</evidence>
<keyword evidence="5" id="KW-0479">Metal-binding</keyword>
<keyword evidence="13" id="KW-0539">Nucleus</keyword>
<dbReference type="Gene3D" id="3.40.50.1010">
    <property type="entry name" value="5'-nuclease"/>
    <property type="match status" value="1"/>
</dbReference>
<keyword evidence="12" id="KW-0234">DNA repair</keyword>
<feature type="region of interest" description="Disordered" evidence="14">
    <location>
        <begin position="607"/>
        <end position="644"/>
    </location>
</feature>
<accession>A0ABR3YTF0</accession>
<dbReference type="EMBL" id="JAWCUI010000055">
    <property type="protein sequence ID" value="KAL1891172.1"/>
    <property type="molecule type" value="Genomic_DNA"/>
</dbReference>
<comment type="caution">
    <text evidence="17">The sequence shown here is derived from an EMBL/GenBank/DDBJ whole genome shotgun (WGS) entry which is preliminary data.</text>
</comment>
<keyword evidence="9" id="KW-0460">Magnesium</keyword>
<dbReference type="CDD" id="cd09857">
    <property type="entry name" value="PIN_EXO1"/>
    <property type="match status" value="1"/>
</dbReference>
<evidence type="ECO:0000256" key="11">
    <source>
        <dbReference type="ARBA" id="ARBA00023125"/>
    </source>
</evidence>
<feature type="compositionally biased region" description="Low complexity" evidence="14">
    <location>
        <begin position="474"/>
        <end position="483"/>
    </location>
</feature>
<sequence length="799" mass="88001">MGITGLLPLLKSIQRPIELKKYAGETFAVDAYGWLHRGAISCALELAQGRPTRKYVDSVLNRVRMVQHFGVTPYLVFDGDFLPSKASTESSRAKRREESRKAGQELMNAGNPKQAFLEFQKAIDITPEMACHLIEELKKLGLPYVVAPYEADAQMVYLEREGLVSGIISEDSDLLVFGAKRLLTKLDMQGHCIEINRREFCACREVSLTDFSDKDFRHMAILSGCDYLEGIGNIGLKTAYRMIRKHKTIEKVVRMLQFDGKYKVSENYMAAFRQAELTFLHQRVFCPVKQELVLLSEPTNGIDVEEMRFIGHKIDHDIARGVAVGSLNPMTKEPIVLPLSPGKKRRASSVTGPNTSPFTPAFSNTTNPEPFGKPINEYFAKRRESAQRIPLGAMDPNCFSVDKQQVAALTQNGLTPRVFPLPRPYVEGGRTSLPLVDVSRNTPATTDSPRLRRRQTEPLSTLLQLGSSPAIPATNTNRQTTTTSMLPPQPRSMSFSQGHRSQGSIASSSRPQKKARLNHVEIEPTNPTTQSLERSKYFTATSTTIPASPPVKKSTRPTELFFMSDDSVEEAMLSLPDIDDWNMVMSNKSTKSTVHVFEDTESTEVCDFVPGSDGIEVPASPANQRSQQKKSASKTQEATPATRLSLGRFSYAGGAKTVHGLPTPDSSFVESQEKSATKPNILTPPSSISQRQARQRPAKAPRMSLGELVESTSVARPEQPRASTKKIRRSVGAPVPVNPSFVPLPPADLDEVAALNRPQGSEDQIVPDSDAEDDDGDLAEQPGSDALGGRLDLSRFMCA</sequence>
<feature type="compositionally biased region" description="Acidic residues" evidence="14">
    <location>
        <begin position="769"/>
        <end position="778"/>
    </location>
</feature>
<dbReference type="PANTHER" id="PTHR11081">
    <property type="entry name" value="FLAP ENDONUCLEASE FAMILY MEMBER"/>
    <property type="match status" value="1"/>
</dbReference>
<evidence type="ECO:0000259" key="15">
    <source>
        <dbReference type="SMART" id="SM00484"/>
    </source>
</evidence>
<proteinExistence type="inferred from homology"/>
<feature type="domain" description="XPG N-terminal" evidence="16">
    <location>
        <begin position="1"/>
        <end position="99"/>
    </location>
</feature>
<dbReference type="SMART" id="SM00485">
    <property type="entry name" value="XPGN"/>
    <property type="match status" value="1"/>
</dbReference>
<evidence type="ECO:0000256" key="2">
    <source>
        <dbReference type="ARBA" id="ARBA00004123"/>
    </source>
</evidence>
<evidence type="ECO:0000256" key="8">
    <source>
        <dbReference type="ARBA" id="ARBA00022839"/>
    </source>
</evidence>